<dbReference type="GO" id="GO:0005737">
    <property type="term" value="C:cytoplasm"/>
    <property type="evidence" value="ECO:0007669"/>
    <property type="project" value="UniProtKB-SubCell"/>
</dbReference>
<sequence length="188" mass="20987">MKQLILGSQSPRRKELLDLAGYTFEVRPSSAEEIIEEGMSPEGAVLHLSRLKAEAVTITADEVLLTSDTVVVLDGKILGKPEDVPEAKDYLSRLSGQVHQVYTGVCIRTEEESQTFYVTTDVHFYPLKEKEIETYIQTGEVWDKAGAYGIQGRGALFVEKIHGDYYSVVGLPISRLSRELSQWGIYSD</sequence>
<protein>
    <recommendedName>
        <fullName evidence="6">dTTP/UTP pyrophosphatase</fullName>
        <shortName evidence="6">dTTPase/UTPase</shortName>
        <ecNumber evidence="6">3.6.1.9</ecNumber>
    </recommendedName>
    <alternativeName>
        <fullName evidence="6">Nucleoside triphosphate pyrophosphatase</fullName>
    </alternativeName>
    <alternativeName>
        <fullName evidence="6">Nucleotide pyrophosphatase</fullName>
        <shortName evidence="6">Nucleotide PPase</shortName>
    </alternativeName>
</protein>
<comment type="cofactor">
    <cofactor evidence="1 6">
        <name>a divalent metal cation</name>
        <dbReference type="ChEBI" id="CHEBI:60240"/>
    </cofactor>
</comment>
<name>A0A1I3P4G8_HALDA</name>
<dbReference type="RefSeq" id="WP_075034664.1">
    <property type="nucleotide sequence ID" value="NZ_FOSB01000001.1"/>
</dbReference>
<proteinExistence type="inferred from homology"/>
<feature type="site" description="Important for substrate specificity" evidence="6">
    <location>
        <position position="69"/>
    </location>
</feature>
<dbReference type="OrthoDB" id="9807767at2"/>
<dbReference type="NCBIfam" id="TIGR00172">
    <property type="entry name" value="maf"/>
    <property type="match status" value="1"/>
</dbReference>
<dbReference type="PANTHER" id="PTHR43213">
    <property type="entry name" value="BIFUNCTIONAL DTTP/UTP PYROPHOSPHATASE/METHYLTRANSFERASE PROTEIN-RELATED"/>
    <property type="match status" value="1"/>
</dbReference>
<comment type="function">
    <text evidence="6">Nucleoside triphosphate pyrophosphatase that hydrolyzes dTTP and UTP. May have a dual role in cell division arrest and in preventing the incorporation of modified nucleotides into cellular nucleic acids.</text>
</comment>
<organism evidence="7 8">
    <name type="scientific">Halobacillus dabanensis</name>
    <dbReference type="NCBI Taxonomy" id="240302"/>
    <lineage>
        <taxon>Bacteria</taxon>
        <taxon>Bacillati</taxon>
        <taxon>Bacillota</taxon>
        <taxon>Bacilli</taxon>
        <taxon>Bacillales</taxon>
        <taxon>Bacillaceae</taxon>
        <taxon>Halobacillus</taxon>
    </lineage>
</organism>
<dbReference type="Proteomes" id="UP000183557">
    <property type="component" value="Unassembled WGS sequence"/>
</dbReference>
<feature type="active site" description="Proton acceptor" evidence="6">
    <location>
        <position position="68"/>
    </location>
</feature>
<evidence type="ECO:0000256" key="4">
    <source>
        <dbReference type="ARBA" id="ARBA00022801"/>
    </source>
</evidence>
<dbReference type="Gene3D" id="3.90.950.10">
    <property type="match status" value="1"/>
</dbReference>
<dbReference type="FunFam" id="3.90.950.10:FF:000005">
    <property type="entry name" value="7-methyl-GTP pyrophosphatase"/>
    <property type="match status" value="1"/>
</dbReference>
<keyword evidence="4 6" id="KW-0378">Hydrolase</keyword>
<evidence type="ECO:0000256" key="1">
    <source>
        <dbReference type="ARBA" id="ARBA00001968"/>
    </source>
</evidence>
<comment type="catalytic activity">
    <reaction evidence="6">
        <text>dTTP + H2O = dTMP + diphosphate + H(+)</text>
        <dbReference type="Rhea" id="RHEA:28534"/>
        <dbReference type="ChEBI" id="CHEBI:15377"/>
        <dbReference type="ChEBI" id="CHEBI:15378"/>
        <dbReference type="ChEBI" id="CHEBI:33019"/>
        <dbReference type="ChEBI" id="CHEBI:37568"/>
        <dbReference type="ChEBI" id="CHEBI:63528"/>
        <dbReference type="EC" id="3.6.1.9"/>
    </reaction>
</comment>
<keyword evidence="8" id="KW-1185">Reference proteome</keyword>
<comment type="subcellular location">
    <subcellularLocation>
        <location evidence="2 6">Cytoplasm</location>
    </subcellularLocation>
</comment>
<evidence type="ECO:0000313" key="8">
    <source>
        <dbReference type="Proteomes" id="UP000183557"/>
    </source>
</evidence>
<keyword evidence="5 6" id="KW-0546">Nucleotide metabolism</keyword>
<dbReference type="InterPro" id="IPR003697">
    <property type="entry name" value="Maf-like"/>
</dbReference>
<dbReference type="PIRSF" id="PIRSF006305">
    <property type="entry name" value="Maf"/>
    <property type="match status" value="1"/>
</dbReference>
<reference evidence="8" key="1">
    <citation type="submission" date="2016-10" db="EMBL/GenBank/DDBJ databases">
        <authorList>
            <person name="Varghese N."/>
            <person name="Submissions S."/>
        </authorList>
    </citation>
    <scope>NUCLEOTIDE SEQUENCE [LARGE SCALE GENOMIC DNA]</scope>
    <source>
        <strain evidence="8">CGMCC 1.3704</strain>
    </source>
</reference>
<comment type="similarity">
    <text evidence="6">Belongs to the Maf family. YhdE subfamily.</text>
</comment>
<dbReference type="EC" id="3.6.1.9" evidence="6"/>
<dbReference type="InterPro" id="IPR029001">
    <property type="entry name" value="ITPase-like_fam"/>
</dbReference>
<gene>
    <name evidence="7" type="ORF">SAMN04487936_101168</name>
</gene>
<dbReference type="AlphaFoldDB" id="A0A1I3P4G8"/>
<comment type="caution">
    <text evidence="6">Lacks conserved residue(s) required for the propagation of feature annotation.</text>
</comment>
<comment type="catalytic activity">
    <reaction evidence="6">
        <text>UTP + H2O = UMP + diphosphate + H(+)</text>
        <dbReference type="Rhea" id="RHEA:29395"/>
        <dbReference type="ChEBI" id="CHEBI:15377"/>
        <dbReference type="ChEBI" id="CHEBI:15378"/>
        <dbReference type="ChEBI" id="CHEBI:33019"/>
        <dbReference type="ChEBI" id="CHEBI:46398"/>
        <dbReference type="ChEBI" id="CHEBI:57865"/>
        <dbReference type="EC" id="3.6.1.9"/>
    </reaction>
</comment>
<dbReference type="SUPFAM" id="SSF52972">
    <property type="entry name" value="ITPase-like"/>
    <property type="match status" value="1"/>
</dbReference>
<dbReference type="GO" id="GO:0036218">
    <property type="term" value="F:dTTP diphosphatase activity"/>
    <property type="evidence" value="ECO:0007669"/>
    <property type="project" value="RHEA"/>
</dbReference>
<accession>A0A1I3P4G8</accession>
<evidence type="ECO:0000313" key="7">
    <source>
        <dbReference type="EMBL" id="SFJ16230.1"/>
    </source>
</evidence>
<evidence type="ECO:0000256" key="6">
    <source>
        <dbReference type="HAMAP-Rule" id="MF_00528"/>
    </source>
</evidence>
<dbReference type="HAMAP" id="MF_00528">
    <property type="entry name" value="Maf"/>
    <property type="match status" value="1"/>
</dbReference>
<dbReference type="GO" id="GO:0009117">
    <property type="term" value="P:nucleotide metabolic process"/>
    <property type="evidence" value="ECO:0007669"/>
    <property type="project" value="UniProtKB-KW"/>
</dbReference>
<evidence type="ECO:0000256" key="5">
    <source>
        <dbReference type="ARBA" id="ARBA00023080"/>
    </source>
</evidence>
<feature type="site" description="Important for substrate specificity" evidence="6">
    <location>
        <position position="12"/>
    </location>
</feature>
<keyword evidence="3 6" id="KW-0963">Cytoplasm</keyword>
<dbReference type="CDD" id="cd00555">
    <property type="entry name" value="Maf"/>
    <property type="match status" value="1"/>
</dbReference>
<dbReference type="GO" id="GO:0036221">
    <property type="term" value="F:UTP diphosphatase activity"/>
    <property type="evidence" value="ECO:0007669"/>
    <property type="project" value="RHEA"/>
</dbReference>
<feature type="site" description="Important for substrate specificity" evidence="6">
    <location>
        <position position="151"/>
    </location>
</feature>
<dbReference type="PANTHER" id="PTHR43213:SF5">
    <property type="entry name" value="BIFUNCTIONAL DTTP_UTP PYROPHOSPHATASE_METHYLTRANSFERASE PROTEIN-RELATED"/>
    <property type="match status" value="1"/>
</dbReference>
<evidence type="ECO:0000256" key="3">
    <source>
        <dbReference type="ARBA" id="ARBA00022490"/>
    </source>
</evidence>
<evidence type="ECO:0000256" key="2">
    <source>
        <dbReference type="ARBA" id="ARBA00004496"/>
    </source>
</evidence>
<dbReference type="Pfam" id="PF02545">
    <property type="entry name" value="Maf"/>
    <property type="match status" value="1"/>
</dbReference>
<dbReference type="EMBL" id="FOSB01000001">
    <property type="protein sequence ID" value="SFJ16230.1"/>
    <property type="molecule type" value="Genomic_DNA"/>
</dbReference>